<dbReference type="KEGG" id="rjg:CCGE525_02020"/>
<protein>
    <submittedName>
        <fullName evidence="1">Phosphonate C-P lyase system protein PhnH</fullName>
    </submittedName>
</protein>
<proteinExistence type="predicted"/>
<accession>A0A387FFS8</accession>
<dbReference type="Proteomes" id="UP000282195">
    <property type="component" value="Chromosome"/>
</dbReference>
<sequence>MSVAIDTRNLKPGFAEPIFDTQATFRGILDATAYPGRVQALDRLADVPDLLMPATAAIVLTLLDFETPVWLDLENTSAAANYIRFHAGSPLVSDTAICRFAILTTASEMPPLSAFSFGDDKYPDTSCTLIVQAPSLTSGKPMRWTGPGIQHATTCSIDGLPDGFWQDWDDNHGLYPMGVDVIFVSGSDIIGLPRGIRVEA</sequence>
<dbReference type="InterPro" id="IPR038058">
    <property type="entry name" value="PhnH-like_sp"/>
</dbReference>
<dbReference type="EMBL" id="CP032694">
    <property type="protein sequence ID" value="AYG57728.1"/>
    <property type="molecule type" value="Genomic_DNA"/>
</dbReference>
<reference evidence="1 2" key="1">
    <citation type="submission" date="2018-10" db="EMBL/GenBank/DDBJ databases">
        <title>Rhizobium etli, R. leguminosarum and a new Rhizobium genospecies from Phaseolus dumosus.</title>
        <authorList>
            <person name="Ramirez-Puebla S.T."/>
            <person name="Rogel-Hernandez M.A."/>
            <person name="Guerrero G."/>
            <person name="Ormeno-Orrillo E."/>
            <person name="Martinez-Romero J.C."/>
            <person name="Negrete-Yankelevich S."/>
            <person name="Martinez-Romero E."/>
        </authorList>
    </citation>
    <scope>NUCLEOTIDE SEQUENCE [LARGE SCALE GENOMIC DNA]</scope>
    <source>
        <strain evidence="1 2">CCGE525</strain>
    </source>
</reference>
<dbReference type="GO" id="GO:0019634">
    <property type="term" value="P:organic phosphonate metabolic process"/>
    <property type="evidence" value="ECO:0007669"/>
    <property type="project" value="InterPro"/>
</dbReference>
<organism evidence="1 2">
    <name type="scientific">Rhizobium jaguaris</name>
    <dbReference type="NCBI Taxonomy" id="1312183"/>
    <lineage>
        <taxon>Bacteria</taxon>
        <taxon>Pseudomonadati</taxon>
        <taxon>Pseudomonadota</taxon>
        <taxon>Alphaproteobacteria</taxon>
        <taxon>Hyphomicrobiales</taxon>
        <taxon>Rhizobiaceae</taxon>
        <taxon>Rhizobium/Agrobacterium group</taxon>
        <taxon>Rhizobium</taxon>
    </lineage>
</organism>
<evidence type="ECO:0000313" key="1">
    <source>
        <dbReference type="EMBL" id="AYG57728.1"/>
    </source>
</evidence>
<evidence type="ECO:0000313" key="2">
    <source>
        <dbReference type="Proteomes" id="UP000282195"/>
    </source>
</evidence>
<dbReference type="RefSeq" id="WP_120702823.1">
    <property type="nucleotide sequence ID" value="NZ_CP032694.1"/>
</dbReference>
<keyword evidence="1" id="KW-0456">Lyase</keyword>
<dbReference type="OrthoDB" id="9814509at2"/>
<gene>
    <name evidence="1" type="primary">phnH</name>
    <name evidence="1" type="ORF">CCGE525_02020</name>
</gene>
<name>A0A387FFS8_9HYPH</name>
<dbReference type="PIRSF" id="PIRSF020680">
    <property type="entry name" value="PhnH"/>
    <property type="match status" value="1"/>
</dbReference>
<dbReference type="NCBIfam" id="TIGR03292">
    <property type="entry name" value="PhnH_redo"/>
    <property type="match status" value="1"/>
</dbReference>
<dbReference type="GO" id="GO:0016829">
    <property type="term" value="F:lyase activity"/>
    <property type="evidence" value="ECO:0007669"/>
    <property type="project" value="UniProtKB-KW"/>
</dbReference>
<dbReference type="InterPro" id="IPR008772">
    <property type="entry name" value="Phosphonate_metab_PhnH"/>
</dbReference>
<dbReference type="Pfam" id="PF05845">
    <property type="entry name" value="PhnH"/>
    <property type="match status" value="1"/>
</dbReference>
<dbReference type="SUPFAM" id="SSF159709">
    <property type="entry name" value="PhnH-like"/>
    <property type="match status" value="1"/>
</dbReference>
<keyword evidence="2" id="KW-1185">Reference proteome</keyword>
<dbReference type="AlphaFoldDB" id="A0A387FFS8"/>
<dbReference type="Gene3D" id="3.40.50.11310">
    <property type="entry name" value="Bacterial phosphonate metabolism protein PhnH"/>
    <property type="match status" value="1"/>
</dbReference>